<dbReference type="AlphaFoldDB" id="A0A093V7X2"/>
<sequence length="701" mass="78949">MTQREQAASNSAISSNTSESTTTSNILQTADNVLNTVGDKVADVTGQHQAVQTTIAFVQENVLRINEQQTNGSGEEKYDVEAVYGFGAAKEHVDNAGDEKIEEFLRHQNRIYWQSLLPCVHREDCNSGPQLTLYGLQFLYKASNHSVLFKRFIPLYSTVSYERIVMFQQDYPRRHSFGSSLPSSNYTEYDYICRRQTCHCEAANLEEIGPDDSISSRSLSSSQRRHAEYFHRPPILSIHREQLILNGSPYSFFAYNHDPNAEAEYCEQCQFCSASSKWCGRVSSNQVVKLPRSFLDDSPSDMGLYGSQYLNNPNNLNNLKVQLPNATWVQDPLIVNAAHISFANEHATPRDQQFQPAVFSHTLTGGPSTTNMDCNPSIDAVLFASQRNLSMSSLQQIRTIDQLPADGTECIKSYRDIRSTKEERLAIEEGSLVISISPNFTDLSQQLIAPDEFELRVGELFVVSRMYADMWALCVRIRNSECVAEAEVEDLKDSPNIKFIPLCAVTLASNFAAFTRRCAVYRDHHPYARFFPTGGHLITPPDRHESLEASRKYFSRYNRSHVPLPPIVFTLCKAPNRMPAGLDFEPREEDGMQEDNEAEAVIDNHTKNQHGTLKRFWMKFAPKESDSSAGQQSAEMQQNNTGLASDGKSIYPTQSRQEVPDHQDAAEEGNGNGNRISKRKSVRNFFSRSGRVKNGDTCVQV</sequence>
<reference evidence="2" key="2">
    <citation type="journal article" date="2014" name="PLoS Genet.">
        <title>Signature gene expression reveals novel clues to the molecular mechanisms of dimorphic transition in Penicillium marneffei.</title>
        <authorList>
            <person name="Yang E."/>
            <person name="Wang G."/>
            <person name="Cai J."/>
            <person name="Woo P.C."/>
            <person name="Lau S.K."/>
            <person name="Yuen K.-Y."/>
            <person name="Chow W.-N."/>
            <person name="Lin X."/>
        </authorList>
    </citation>
    <scope>NUCLEOTIDE SEQUENCE</scope>
    <source>
        <strain evidence="2">PM1</strain>
    </source>
</reference>
<protein>
    <submittedName>
        <fullName evidence="2">Uncharacterized protein</fullName>
    </submittedName>
</protein>
<dbReference type="eggNOG" id="ENOG502RNQC">
    <property type="taxonomic scope" value="Eukaryota"/>
</dbReference>
<comment type="caution">
    <text evidence="2">The sequence shown here is derived from an EMBL/GenBank/DDBJ whole genome shotgun (WGS) entry which is preliminary data.</text>
</comment>
<evidence type="ECO:0000256" key="1">
    <source>
        <dbReference type="SAM" id="MobiDB-lite"/>
    </source>
</evidence>
<organism evidence="2">
    <name type="scientific">Talaromyces marneffei PM1</name>
    <dbReference type="NCBI Taxonomy" id="1077442"/>
    <lineage>
        <taxon>Eukaryota</taxon>
        <taxon>Fungi</taxon>
        <taxon>Dikarya</taxon>
        <taxon>Ascomycota</taxon>
        <taxon>Pezizomycotina</taxon>
        <taxon>Eurotiomycetes</taxon>
        <taxon>Eurotiomycetidae</taxon>
        <taxon>Eurotiales</taxon>
        <taxon>Trichocomaceae</taxon>
        <taxon>Talaromyces</taxon>
        <taxon>Talaromyces sect. Talaromyces</taxon>
    </lineage>
</organism>
<reference key="1">
    <citation type="journal article" date="2014" name="PLoS Genet.">
        <title>Signature Gene Expression Reveals Novel Clues to the Molecular Mechanisms of Dimorphic Transition in Penicillium marneffei.</title>
        <authorList>
            <person name="Yang E."/>
            <person name="Wang G."/>
            <person name="Cai J."/>
            <person name="Woo P.C."/>
            <person name="Lau S.K."/>
            <person name="Yuen K.-Y."/>
            <person name="Chow W.-N."/>
            <person name="Lin X."/>
        </authorList>
    </citation>
    <scope>NUCLEOTIDE SEQUENCE [LARGE SCALE GENOMIC DNA]</scope>
    <source>
        <strain>PM1</strain>
    </source>
</reference>
<dbReference type="HOGENOM" id="CLU_024594_0_0_1"/>
<feature type="compositionally biased region" description="Low complexity" evidence="1">
    <location>
        <begin position="7"/>
        <end position="24"/>
    </location>
</feature>
<name>A0A093V7X2_TALMA</name>
<feature type="compositionally biased region" description="Polar residues" evidence="1">
    <location>
        <begin position="627"/>
        <end position="643"/>
    </location>
</feature>
<accession>A0A093V7X2</accession>
<evidence type="ECO:0000313" key="2">
    <source>
        <dbReference type="EMBL" id="KFX46044.1"/>
    </source>
</evidence>
<feature type="region of interest" description="Disordered" evidence="1">
    <location>
        <begin position="1"/>
        <end position="24"/>
    </location>
</feature>
<gene>
    <name evidence="2" type="ORF">GQ26_0200430</name>
</gene>
<feature type="region of interest" description="Disordered" evidence="1">
    <location>
        <begin position="623"/>
        <end position="701"/>
    </location>
</feature>
<dbReference type="EMBL" id="JPOX01000020">
    <property type="protein sequence ID" value="KFX46044.1"/>
    <property type="molecule type" value="Genomic_DNA"/>
</dbReference>
<dbReference type="EMBL" id="JPOX01000020">
    <property type="protein sequence ID" value="KFX46045.1"/>
    <property type="molecule type" value="Genomic_DNA"/>
</dbReference>
<proteinExistence type="predicted"/>